<dbReference type="EMBL" id="MH059632">
    <property type="protein sequence ID" value="AWD92394.1"/>
    <property type="molecule type" value="Genomic_DNA"/>
</dbReference>
<protein>
    <submittedName>
        <fullName evidence="2">Internal virion protein D</fullName>
    </submittedName>
</protein>
<dbReference type="PANTHER" id="PTHR37423:SF2">
    <property type="entry name" value="MEMBRANE-BOUND LYTIC MUREIN TRANSGLYCOSYLASE C"/>
    <property type="match status" value="1"/>
</dbReference>
<proteinExistence type="predicted"/>
<dbReference type="PANTHER" id="PTHR37423">
    <property type="entry name" value="SOLUBLE LYTIC MUREIN TRANSGLYCOSYLASE-RELATED"/>
    <property type="match status" value="1"/>
</dbReference>
<dbReference type="GeneID" id="54991472"/>
<dbReference type="Pfam" id="PF01464">
    <property type="entry name" value="SLT"/>
    <property type="match status" value="1"/>
</dbReference>
<sequence>MAYDKNKPSDLDVYFKQASDSEGVSYDYLRKLSFNESSFNVNAQSPTGPRGPMQMTKATARALGLVVSDDGSVDERTDPAKAIPAGARHLADLTRKFGGDELKAALAYNQGEGRLGSTQLKAYDSGDFSKISAEGLNYMRKLSDVAKSPQLDALTQYGGIRPKADAFTVDEATKSWGEVQPAVKAGEGLPEGHEMGIQGAEVPAPNKPFSEQFWDQHHETISEAEDKGLLFGTKASIEANTQNSPLGMAIRAARVDNSWDLFKDVITPTKWNSHVWTPEELSRIQKEVKNPAYMSVVTGGSPENLDALIKLANENADLDTKAANSGAGAKVIGGVLGASLDPLSYVPLAGNAYKGASLLKRAVSVGAQTAGLSVGSEFLRTNIAGGEAHYTEAAVGGFVFGAGLSSIADGLSKVATDNPFHGTVTRLQNREDARLSGGENPGVMPIQEGEQMLEHAGVPYAHAVNDGDVRLQDGTILSASNPVNPETMKRFAEVNPEKSAYGIKTSGMTELGLRLLSSEDTAIRGIAQDLVRSPVGMQSGSNGKFGATASDIVERLRSGDNRAENALYDAMKTALKDPEWSTGAFKTSTVGARQTIYQRAVEAIERPENIAKLTDNEKKVMTVIKDMMDAKYEMLTNPSMFGRNDAIPVLQKSRHVGTYVPNVYSRELKHGLIAKLGSPEAAQKAIASSWLKSYHTRPEVKARIDEHLAGTGEAKVEVTPEMVEKYAMDKAYGISHSDQFHVSSNVDDQLAMSDQSLTGLENNQFLEARQLFDSDLKTTLPDGSEFSVNMLRDFDMRRIIPAYNRRVNGDIAIHGATGKTTKQLKDEILALKQKADGTGIGANRQETDALADTLKILTGRGRRSPDGAMGTMLRSLADLSFFAKNAYMGVQNLTEIAGMIANGNVRALANGVPYLGELMNRTRVLPVKEVKELHSMMFGKEIDDLMRPTRQDLIEKLREFSPASQTTANIVGTIKFGTQELAAKSPWTKVLNGTTNYLIDAGRQGVLSDILDNAVKGRNSRWLKENYLKSASVSPEQAAGIKALIKEHVVRNADGSYTMPNKQAFSNDPRAMDLWRLGDKIADEVMLRPHKLSLQDSQAFGPFARLMLQFKSFTIKSLNSKFLRSFYEGSKNGRALDTALTWAISGGLAGTYYVAQAHLKASSLPKEQQSEYLKKALNPNMVSYAALSRGSYLGAPLGVFNLVAGPLGYDPAKMVRSSVLPQAEEKRPDRPVKGFAVGSDPIQNFMTGVLQQVPGAGWAANAFGTGYNLSGYLNSNKSLDERDYLTGMMNTSRELVPNDPITQQILLHMYQNGGIHLNGK</sequence>
<dbReference type="InterPro" id="IPR008258">
    <property type="entry name" value="Transglycosylase_SLT_dom_1"/>
</dbReference>
<feature type="domain" description="Transglycosylase SLT" evidence="1">
    <location>
        <begin position="14"/>
        <end position="126"/>
    </location>
</feature>
<keyword evidence="3" id="KW-1185">Reference proteome</keyword>
<evidence type="ECO:0000313" key="2">
    <source>
        <dbReference type="EMBL" id="AWD92394.1"/>
    </source>
</evidence>
<dbReference type="InterPro" id="IPR023346">
    <property type="entry name" value="Lysozyme-like_dom_sf"/>
</dbReference>
<dbReference type="Gene3D" id="1.10.530.10">
    <property type="match status" value="1"/>
</dbReference>
<dbReference type="Proteomes" id="UP000246267">
    <property type="component" value="Segment"/>
</dbReference>
<evidence type="ECO:0000313" key="3">
    <source>
        <dbReference type="Proteomes" id="UP000246267"/>
    </source>
</evidence>
<accession>A0A2S1GSM5</accession>
<dbReference type="SUPFAM" id="SSF53955">
    <property type="entry name" value="Lysozyme-like"/>
    <property type="match status" value="1"/>
</dbReference>
<dbReference type="RefSeq" id="YP_009800966.1">
    <property type="nucleotide sequence ID" value="NC_047961.1"/>
</dbReference>
<name>A0A2S1GSM5_9CAUD</name>
<dbReference type="KEGG" id="vg:54991472"/>
<evidence type="ECO:0000259" key="1">
    <source>
        <dbReference type="Pfam" id="PF01464"/>
    </source>
</evidence>
<reference evidence="2 3" key="1">
    <citation type="journal article" name="Viruses">
        <title>Unlocking the Potential of 46 New Bacteriophages for Biocontrol of Dickeya Solani.</title>
        <authorList>
            <person name="Carstens A.B."/>
            <person name="Djurhuus A.M."/>
            <person name="Kot W."/>
            <person name="Jacobs-Sera D."/>
            <person name="Hatfull G.F."/>
            <person name="Hansen L.H."/>
        </authorList>
    </citation>
    <scope>NUCLEOTIDE SEQUENCE [LARGE SCALE GENOMIC DNA]</scope>
</reference>
<organism evidence="2 3">
    <name type="scientific">Dickeya phage Dagda</name>
    <dbReference type="NCBI Taxonomy" id="2163630"/>
    <lineage>
        <taxon>Viruses</taxon>
        <taxon>Duplodnaviria</taxon>
        <taxon>Heunggongvirae</taxon>
        <taxon>Uroviricota</taxon>
        <taxon>Caudoviricetes</taxon>
        <taxon>Autographivirales</taxon>
        <taxon>Autotranscriptaviridae</taxon>
        <taxon>Studiervirinae</taxon>
        <taxon>Aarhusvirus</taxon>
        <taxon>Aarhusvirus dagda</taxon>
    </lineage>
</organism>